<sequence length="163" mass="18170">MGGRGGSSGISNDKPVSKLMSKVYFNSAKKSDALRGSGSVKKDNNLEKIINSGNTAYFKSIKTKSEAVTTMNYITDRLNESTRKIAKLGSADAVFKNQKTAIKHRKLVSASTAMRDEMHKFSKLPEKGNTNIHDTSRTTTTYDRARKRRMSNFDSWFFGGEKK</sequence>
<reference evidence="2 3" key="1">
    <citation type="submission" date="2021-10" db="EMBL/GenBank/DDBJ databases">
        <title>Anaerobic single-cell dispensing facilitates the cultivation of human gut bacteria.</title>
        <authorList>
            <person name="Afrizal A."/>
        </authorList>
    </citation>
    <scope>NUCLEOTIDE SEQUENCE [LARGE SCALE GENOMIC DNA]</scope>
    <source>
        <strain evidence="2 3">CLA-AA-H246</strain>
    </source>
</reference>
<name>A0ABS8EX94_9FIRM</name>
<dbReference type="Proteomes" id="UP001299235">
    <property type="component" value="Unassembled WGS sequence"/>
</dbReference>
<dbReference type="EMBL" id="JAJEQE010000030">
    <property type="protein sequence ID" value="MCC2149463.1"/>
    <property type="molecule type" value="Genomic_DNA"/>
</dbReference>
<proteinExistence type="predicted"/>
<evidence type="ECO:0000313" key="2">
    <source>
        <dbReference type="EMBL" id="MCC2149463.1"/>
    </source>
</evidence>
<evidence type="ECO:0000256" key="1">
    <source>
        <dbReference type="SAM" id="MobiDB-lite"/>
    </source>
</evidence>
<organism evidence="2 3">
    <name type="scientific">Hominisplanchenecus faecis</name>
    <dbReference type="NCBI Taxonomy" id="2885351"/>
    <lineage>
        <taxon>Bacteria</taxon>
        <taxon>Bacillati</taxon>
        <taxon>Bacillota</taxon>
        <taxon>Clostridia</taxon>
        <taxon>Lachnospirales</taxon>
        <taxon>Lachnospiraceae</taxon>
        <taxon>Hominisplanchenecus</taxon>
    </lineage>
</organism>
<comment type="caution">
    <text evidence="2">The sequence shown here is derived from an EMBL/GenBank/DDBJ whole genome shotgun (WGS) entry which is preliminary data.</text>
</comment>
<protein>
    <submittedName>
        <fullName evidence="2">Uncharacterized protein</fullName>
    </submittedName>
</protein>
<feature type="compositionally biased region" description="Polar residues" evidence="1">
    <location>
        <begin position="128"/>
        <end position="142"/>
    </location>
</feature>
<keyword evidence="3" id="KW-1185">Reference proteome</keyword>
<dbReference type="RefSeq" id="WP_248835542.1">
    <property type="nucleotide sequence ID" value="NZ_JAJEQE010000030.1"/>
</dbReference>
<evidence type="ECO:0000313" key="3">
    <source>
        <dbReference type="Proteomes" id="UP001299235"/>
    </source>
</evidence>
<gene>
    <name evidence="2" type="ORF">LKD42_09370</name>
</gene>
<accession>A0ABS8EX94</accession>
<feature type="region of interest" description="Disordered" evidence="1">
    <location>
        <begin position="120"/>
        <end position="144"/>
    </location>
</feature>